<comment type="caution">
    <text evidence="2">The sequence shown here is derived from an EMBL/GenBank/DDBJ whole genome shotgun (WGS) entry which is preliminary data.</text>
</comment>
<dbReference type="OrthoDB" id="6118920at2759"/>
<evidence type="ECO:0000313" key="3">
    <source>
        <dbReference type="Proteomes" id="UP000724874"/>
    </source>
</evidence>
<dbReference type="Gene3D" id="3.40.50.300">
    <property type="entry name" value="P-loop containing nucleotide triphosphate hydrolases"/>
    <property type="match status" value="1"/>
</dbReference>
<dbReference type="EMBL" id="JADNYJ010000165">
    <property type="protein sequence ID" value="KAF8877848.1"/>
    <property type="molecule type" value="Genomic_DNA"/>
</dbReference>
<dbReference type="CDD" id="cd00882">
    <property type="entry name" value="Ras_like_GTPase"/>
    <property type="match status" value="1"/>
</dbReference>
<keyword evidence="3" id="KW-1185">Reference proteome</keyword>
<accession>A0A9P5NCR8</accession>
<dbReference type="Pfam" id="PF13521">
    <property type="entry name" value="AAA_28"/>
    <property type="match status" value="1"/>
</dbReference>
<dbReference type="Proteomes" id="UP000724874">
    <property type="component" value="Unassembled WGS sequence"/>
</dbReference>
<proteinExistence type="predicted"/>
<dbReference type="SUPFAM" id="SSF52540">
    <property type="entry name" value="P-loop containing nucleoside triphosphate hydrolases"/>
    <property type="match status" value="1"/>
</dbReference>
<dbReference type="InterPro" id="IPR038727">
    <property type="entry name" value="NadR/Ttd14_AAA_dom"/>
</dbReference>
<organism evidence="2 3">
    <name type="scientific">Gymnopilus junonius</name>
    <name type="common">Spectacular rustgill mushroom</name>
    <name type="synonym">Gymnopilus spectabilis subsp. junonius</name>
    <dbReference type="NCBI Taxonomy" id="109634"/>
    <lineage>
        <taxon>Eukaryota</taxon>
        <taxon>Fungi</taxon>
        <taxon>Dikarya</taxon>
        <taxon>Basidiomycota</taxon>
        <taxon>Agaricomycotina</taxon>
        <taxon>Agaricomycetes</taxon>
        <taxon>Agaricomycetidae</taxon>
        <taxon>Agaricales</taxon>
        <taxon>Agaricineae</taxon>
        <taxon>Hymenogastraceae</taxon>
        <taxon>Gymnopilus</taxon>
    </lineage>
</organism>
<sequence>MIRMPTTIYIMGPSSTGKTTLCNALALKLGVPKEAYVTEVARQVMKETGFSRDTIGSLEMQKAIMEAHFRREEVLDENQVTACISLFDCSTDDSEAQTRKESLIAADKFKKALLEKYRSPNSVVVLLKPVKEWVQDDGVRSLEDLETCLSIFKALLDELRVQYWEFGEDEKRLEERVVRVMGFARL</sequence>
<dbReference type="InterPro" id="IPR027417">
    <property type="entry name" value="P-loop_NTPase"/>
</dbReference>
<evidence type="ECO:0000259" key="1">
    <source>
        <dbReference type="Pfam" id="PF13521"/>
    </source>
</evidence>
<protein>
    <submittedName>
        <fullName evidence="2">AAA domain-containing protein</fullName>
    </submittedName>
</protein>
<reference evidence="2" key="1">
    <citation type="submission" date="2020-11" db="EMBL/GenBank/DDBJ databases">
        <authorList>
            <consortium name="DOE Joint Genome Institute"/>
            <person name="Ahrendt S."/>
            <person name="Riley R."/>
            <person name="Andreopoulos W."/>
            <person name="LaButti K."/>
            <person name="Pangilinan J."/>
            <person name="Ruiz-duenas F.J."/>
            <person name="Barrasa J.M."/>
            <person name="Sanchez-Garcia M."/>
            <person name="Camarero S."/>
            <person name="Miyauchi S."/>
            <person name="Serrano A."/>
            <person name="Linde D."/>
            <person name="Babiker R."/>
            <person name="Drula E."/>
            <person name="Ayuso-Fernandez I."/>
            <person name="Pacheco R."/>
            <person name="Padilla G."/>
            <person name="Ferreira P."/>
            <person name="Barriuso J."/>
            <person name="Kellner H."/>
            <person name="Castanera R."/>
            <person name="Alfaro M."/>
            <person name="Ramirez L."/>
            <person name="Pisabarro A.G."/>
            <person name="Kuo A."/>
            <person name="Tritt A."/>
            <person name="Lipzen A."/>
            <person name="He G."/>
            <person name="Yan M."/>
            <person name="Ng V."/>
            <person name="Cullen D."/>
            <person name="Martin F."/>
            <person name="Rosso M.-N."/>
            <person name="Henrissat B."/>
            <person name="Hibbett D."/>
            <person name="Martinez A.T."/>
            <person name="Grigoriev I.V."/>
        </authorList>
    </citation>
    <scope>NUCLEOTIDE SEQUENCE</scope>
    <source>
        <strain evidence="2">AH 44721</strain>
    </source>
</reference>
<gene>
    <name evidence="2" type="ORF">CPB84DRAFT_1794639</name>
</gene>
<feature type="domain" description="NadR/Ttd14 AAA" evidence="1">
    <location>
        <begin position="8"/>
        <end position="164"/>
    </location>
</feature>
<evidence type="ECO:0000313" key="2">
    <source>
        <dbReference type="EMBL" id="KAF8877848.1"/>
    </source>
</evidence>
<dbReference type="AlphaFoldDB" id="A0A9P5NCR8"/>
<name>A0A9P5NCR8_GYMJU</name>